<dbReference type="InterPro" id="IPR052342">
    <property type="entry name" value="MCH/BMMD"/>
</dbReference>
<dbReference type="Pfam" id="PF01575">
    <property type="entry name" value="MaoC_dehydratas"/>
    <property type="match status" value="1"/>
</dbReference>
<evidence type="ECO:0000313" key="3">
    <source>
        <dbReference type="EMBL" id="GES21550.1"/>
    </source>
</evidence>
<dbReference type="Proteomes" id="UP000377595">
    <property type="component" value="Unassembled WGS sequence"/>
</dbReference>
<dbReference type="PANTHER" id="PTHR43664:SF1">
    <property type="entry name" value="BETA-METHYLMALYL-COA DEHYDRATASE"/>
    <property type="match status" value="1"/>
</dbReference>
<name>A0A5M3XKS3_9ACTN</name>
<keyword evidence="4" id="KW-1185">Reference proteome</keyword>
<gene>
    <name evidence="3" type="ORF">Aple_044460</name>
</gene>
<dbReference type="PANTHER" id="PTHR43664">
    <property type="entry name" value="MONOAMINE OXIDASE-RELATED"/>
    <property type="match status" value="1"/>
</dbReference>
<reference evidence="3 4" key="1">
    <citation type="submission" date="2019-10" db="EMBL/GenBank/DDBJ databases">
        <title>Whole genome shotgun sequence of Acrocarpospora pleiomorpha NBRC 16267.</title>
        <authorList>
            <person name="Ichikawa N."/>
            <person name="Kimura A."/>
            <person name="Kitahashi Y."/>
            <person name="Komaki H."/>
            <person name="Oguchi A."/>
        </authorList>
    </citation>
    <scope>NUCLEOTIDE SEQUENCE [LARGE SCALE GENOMIC DNA]</scope>
    <source>
        <strain evidence="3 4">NBRC 16267</strain>
    </source>
</reference>
<accession>A0A5M3XKS3</accession>
<dbReference type="AlphaFoldDB" id="A0A5M3XKS3"/>
<dbReference type="InterPro" id="IPR002539">
    <property type="entry name" value="MaoC-like_dom"/>
</dbReference>
<dbReference type="RefSeq" id="WP_155346540.1">
    <property type="nucleotide sequence ID" value="NZ_BAAAHM010000005.1"/>
</dbReference>
<dbReference type="EMBL" id="BLAF01000024">
    <property type="protein sequence ID" value="GES21550.1"/>
    <property type="molecule type" value="Genomic_DNA"/>
</dbReference>
<comment type="caution">
    <text evidence="3">The sequence shown here is derived from an EMBL/GenBank/DDBJ whole genome shotgun (WGS) entry which is preliminary data.</text>
</comment>
<evidence type="ECO:0000313" key="4">
    <source>
        <dbReference type="Proteomes" id="UP000377595"/>
    </source>
</evidence>
<comment type="similarity">
    <text evidence="1">Belongs to the enoyl-CoA hydratase/isomerase family.</text>
</comment>
<protein>
    <submittedName>
        <fullName evidence="3">MaoC family dehydratase</fullName>
    </submittedName>
</protein>
<dbReference type="InterPro" id="IPR029069">
    <property type="entry name" value="HotDog_dom_sf"/>
</dbReference>
<dbReference type="OrthoDB" id="9796589at2"/>
<organism evidence="3 4">
    <name type="scientific">Acrocarpospora pleiomorpha</name>
    <dbReference type="NCBI Taxonomy" id="90975"/>
    <lineage>
        <taxon>Bacteria</taxon>
        <taxon>Bacillati</taxon>
        <taxon>Actinomycetota</taxon>
        <taxon>Actinomycetes</taxon>
        <taxon>Streptosporangiales</taxon>
        <taxon>Streptosporangiaceae</taxon>
        <taxon>Acrocarpospora</taxon>
    </lineage>
</organism>
<sequence length="155" mass="17135">MRLPLYFDDLEVGQRWDLPGRTVTETDLVSFAMLSGDWNPIHTDETFAASSHFGTRVVYGLLGVVMLTGFLDRSGLFTGSAVAALGIKDWQYKKAFFIGDTIRGRLEIVGLRLTSSGTQGVVERHFTLLDQHDDVVSEGRLDSMIRVSPEAVILA</sequence>
<evidence type="ECO:0000256" key="1">
    <source>
        <dbReference type="ARBA" id="ARBA00005254"/>
    </source>
</evidence>
<feature type="domain" description="MaoC-like" evidence="2">
    <location>
        <begin position="12"/>
        <end position="115"/>
    </location>
</feature>
<dbReference type="Gene3D" id="3.10.129.10">
    <property type="entry name" value="Hotdog Thioesterase"/>
    <property type="match status" value="1"/>
</dbReference>
<evidence type="ECO:0000259" key="2">
    <source>
        <dbReference type="Pfam" id="PF01575"/>
    </source>
</evidence>
<dbReference type="SUPFAM" id="SSF54637">
    <property type="entry name" value="Thioesterase/thiol ester dehydrase-isomerase"/>
    <property type="match status" value="1"/>
</dbReference>
<proteinExistence type="inferred from homology"/>